<dbReference type="GO" id="GO:0005829">
    <property type="term" value="C:cytosol"/>
    <property type="evidence" value="ECO:0007669"/>
    <property type="project" value="TreeGrafter"/>
</dbReference>
<reference evidence="8 9" key="1">
    <citation type="submission" date="2015-09" db="EMBL/GenBank/DDBJ databases">
        <title>Draft genome sequence of a Caloramator mitchellensis, a moderate thermophile from the Great Artesian Basin of Australia.</title>
        <authorList>
            <person name="Patel B.K."/>
        </authorList>
    </citation>
    <scope>NUCLEOTIDE SEQUENCE [LARGE SCALE GENOMIC DNA]</scope>
    <source>
        <strain evidence="8 9">VF08</strain>
    </source>
</reference>
<feature type="binding site" evidence="5">
    <location>
        <begin position="109"/>
        <end position="112"/>
    </location>
    <ligand>
        <name>(6S)-5,6,7,8-tetrahydrofolate</name>
        <dbReference type="ChEBI" id="CHEBI:57453"/>
    </ligand>
</feature>
<comment type="function">
    <text evidence="5">Attaches a formyl group to the free amino group of methionyl-tRNA(fMet). The formyl group appears to play a dual role in the initiator identity of N-formylmethionyl-tRNA by promoting its recognition by IF2 and preventing the misappropriation of this tRNA by the elongation apparatus.</text>
</comment>
<dbReference type="InterPro" id="IPR005793">
    <property type="entry name" value="Formyl_trans_C"/>
</dbReference>
<dbReference type="InterPro" id="IPR002376">
    <property type="entry name" value="Formyl_transf_N"/>
</dbReference>
<dbReference type="PANTHER" id="PTHR11138">
    <property type="entry name" value="METHIONYL-TRNA FORMYLTRANSFERASE"/>
    <property type="match status" value="1"/>
</dbReference>
<dbReference type="EMBL" id="LKHP01000005">
    <property type="protein sequence ID" value="KRQ86925.1"/>
    <property type="molecule type" value="Genomic_DNA"/>
</dbReference>
<dbReference type="Gene3D" id="3.40.50.12230">
    <property type="match status" value="1"/>
</dbReference>
<dbReference type="SUPFAM" id="SSF53328">
    <property type="entry name" value="Formyltransferase"/>
    <property type="match status" value="1"/>
</dbReference>
<feature type="domain" description="Formyl transferase C-terminal" evidence="7">
    <location>
        <begin position="204"/>
        <end position="300"/>
    </location>
</feature>
<evidence type="ECO:0000259" key="7">
    <source>
        <dbReference type="Pfam" id="PF02911"/>
    </source>
</evidence>
<evidence type="ECO:0000256" key="5">
    <source>
        <dbReference type="HAMAP-Rule" id="MF_00182"/>
    </source>
</evidence>
<comment type="similarity">
    <text evidence="1 5">Belongs to the Fmt family.</text>
</comment>
<dbReference type="PATRIC" id="fig|908809.3.peg.1124"/>
<evidence type="ECO:0000259" key="6">
    <source>
        <dbReference type="Pfam" id="PF00551"/>
    </source>
</evidence>
<evidence type="ECO:0000256" key="1">
    <source>
        <dbReference type="ARBA" id="ARBA00010699"/>
    </source>
</evidence>
<protein>
    <recommendedName>
        <fullName evidence="2 5">Methionyl-tRNA formyltransferase</fullName>
        <ecNumber evidence="2 5">2.1.2.9</ecNumber>
    </recommendedName>
</protein>
<dbReference type="HAMAP" id="MF_00182">
    <property type="entry name" value="Formyl_trans"/>
    <property type="match status" value="1"/>
</dbReference>
<dbReference type="OrthoDB" id="9802815at2"/>
<dbReference type="Pfam" id="PF00551">
    <property type="entry name" value="Formyl_trans_N"/>
    <property type="match status" value="1"/>
</dbReference>
<dbReference type="EC" id="2.1.2.9" evidence="2 5"/>
<dbReference type="RefSeq" id="WP_057977968.1">
    <property type="nucleotide sequence ID" value="NZ_LKHP01000005.1"/>
</dbReference>
<evidence type="ECO:0000313" key="8">
    <source>
        <dbReference type="EMBL" id="KRQ86925.1"/>
    </source>
</evidence>
<feature type="domain" description="Formyl transferase N-terminal" evidence="6">
    <location>
        <begin position="1"/>
        <end position="179"/>
    </location>
</feature>
<evidence type="ECO:0000256" key="4">
    <source>
        <dbReference type="ARBA" id="ARBA00022917"/>
    </source>
</evidence>
<organism evidence="8 9">
    <name type="scientific">Caloramator mitchellensis</name>
    <dbReference type="NCBI Taxonomy" id="908809"/>
    <lineage>
        <taxon>Bacteria</taxon>
        <taxon>Bacillati</taxon>
        <taxon>Bacillota</taxon>
        <taxon>Clostridia</taxon>
        <taxon>Eubacteriales</taxon>
        <taxon>Clostridiaceae</taxon>
        <taxon>Caloramator</taxon>
    </lineage>
</organism>
<keyword evidence="9" id="KW-1185">Reference proteome</keyword>
<dbReference type="InterPro" id="IPR041711">
    <property type="entry name" value="Met-tRNA-FMT_N"/>
</dbReference>
<evidence type="ECO:0000256" key="3">
    <source>
        <dbReference type="ARBA" id="ARBA00022679"/>
    </source>
</evidence>
<dbReference type="NCBIfam" id="TIGR00460">
    <property type="entry name" value="fmt"/>
    <property type="match status" value="1"/>
</dbReference>
<dbReference type="FunFam" id="3.40.50.12230:FF:000001">
    <property type="entry name" value="Methionyl-tRNA formyltransferase"/>
    <property type="match status" value="1"/>
</dbReference>
<dbReference type="InterPro" id="IPR001555">
    <property type="entry name" value="GART_AS"/>
</dbReference>
<dbReference type="AlphaFoldDB" id="A0A0R3JX42"/>
<dbReference type="InterPro" id="IPR036477">
    <property type="entry name" value="Formyl_transf_N_sf"/>
</dbReference>
<keyword evidence="4 5" id="KW-0648">Protein biosynthesis</keyword>
<dbReference type="CDD" id="cd08646">
    <property type="entry name" value="FMT_core_Met-tRNA-FMT_N"/>
    <property type="match status" value="1"/>
</dbReference>
<dbReference type="Proteomes" id="UP000052015">
    <property type="component" value="Unassembled WGS sequence"/>
</dbReference>
<comment type="catalytic activity">
    <reaction evidence="5">
        <text>L-methionyl-tRNA(fMet) + (6R)-10-formyltetrahydrofolate = N-formyl-L-methionyl-tRNA(fMet) + (6S)-5,6,7,8-tetrahydrofolate + H(+)</text>
        <dbReference type="Rhea" id="RHEA:24380"/>
        <dbReference type="Rhea" id="RHEA-COMP:9952"/>
        <dbReference type="Rhea" id="RHEA-COMP:9953"/>
        <dbReference type="ChEBI" id="CHEBI:15378"/>
        <dbReference type="ChEBI" id="CHEBI:57453"/>
        <dbReference type="ChEBI" id="CHEBI:78530"/>
        <dbReference type="ChEBI" id="CHEBI:78844"/>
        <dbReference type="ChEBI" id="CHEBI:195366"/>
        <dbReference type="EC" id="2.1.2.9"/>
    </reaction>
</comment>
<comment type="caution">
    <text evidence="8">The sequence shown here is derived from an EMBL/GenBank/DDBJ whole genome shotgun (WGS) entry which is preliminary data.</text>
</comment>
<dbReference type="STRING" id="908809.ABG79_01115"/>
<keyword evidence="3 5" id="KW-0808">Transferase</keyword>
<dbReference type="Pfam" id="PF02911">
    <property type="entry name" value="Formyl_trans_C"/>
    <property type="match status" value="1"/>
</dbReference>
<dbReference type="InterPro" id="IPR005794">
    <property type="entry name" value="Fmt"/>
</dbReference>
<evidence type="ECO:0000313" key="9">
    <source>
        <dbReference type="Proteomes" id="UP000052015"/>
    </source>
</evidence>
<accession>A0A0R3JX42</accession>
<dbReference type="InterPro" id="IPR011034">
    <property type="entry name" value="Formyl_transferase-like_C_sf"/>
</dbReference>
<name>A0A0R3JX42_CALMK</name>
<dbReference type="GO" id="GO:0004479">
    <property type="term" value="F:methionyl-tRNA formyltransferase activity"/>
    <property type="evidence" value="ECO:0007669"/>
    <property type="project" value="UniProtKB-UniRule"/>
</dbReference>
<proteinExistence type="inferred from homology"/>
<dbReference type="SUPFAM" id="SSF50486">
    <property type="entry name" value="FMT C-terminal domain-like"/>
    <property type="match status" value="1"/>
</dbReference>
<gene>
    <name evidence="5 8" type="primary">fmt</name>
    <name evidence="8" type="ORF">ABG79_01115</name>
</gene>
<dbReference type="InterPro" id="IPR044135">
    <property type="entry name" value="Met-tRNA-FMT_C"/>
</dbReference>
<evidence type="ECO:0000256" key="2">
    <source>
        <dbReference type="ARBA" id="ARBA00012261"/>
    </source>
</evidence>
<dbReference type="PROSITE" id="PS00373">
    <property type="entry name" value="GART"/>
    <property type="match status" value="1"/>
</dbReference>
<dbReference type="CDD" id="cd08704">
    <property type="entry name" value="Met_tRNA_FMT_C"/>
    <property type="match status" value="1"/>
</dbReference>
<sequence length="309" mass="34584">MKIIFMGTPEFAVPTLEKLTEKHEVIAVFTQPDKPKGRGQKMQFTPVKEFAIKKNIKVYQPERLKNNSEVENLIKELNADAIVVVAYGQILPKSILEAPRLGSINVHASLLPKLRGAAPINWAIINGESKTGITTMLMDVGLDTGDMLLKKEVEILENQTAGELHDNLMLIGADLLIETLEGLEKGIIIPEKQDDKFSSYAPMLSKEMGHINWDRNFEEIHNLIRGLIPWPGAYSYYEDQMIKIWKSRKKNNAVCGKPGEIIEITKNGIEVACKEGSIEILELQEVGGKKMDVASYLNGHKLEKGKILK</sequence>
<dbReference type="PANTHER" id="PTHR11138:SF5">
    <property type="entry name" value="METHIONYL-TRNA FORMYLTRANSFERASE, MITOCHONDRIAL"/>
    <property type="match status" value="1"/>
</dbReference>